<evidence type="ECO:0008006" key="5">
    <source>
        <dbReference type="Google" id="ProtNLM"/>
    </source>
</evidence>
<proteinExistence type="predicted"/>
<comment type="caution">
    <text evidence="3">The sequence shown here is derived from an EMBL/GenBank/DDBJ whole genome shotgun (WGS) entry which is preliminary data.</text>
</comment>
<dbReference type="EMBL" id="JAOAOG010000323">
    <property type="protein sequence ID" value="KAJ6229249.1"/>
    <property type="molecule type" value="Genomic_DNA"/>
</dbReference>
<feature type="compositionally biased region" description="Basic and acidic residues" evidence="2">
    <location>
        <begin position="209"/>
        <end position="247"/>
    </location>
</feature>
<feature type="region of interest" description="Disordered" evidence="2">
    <location>
        <begin position="322"/>
        <end position="351"/>
    </location>
</feature>
<protein>
    <recommendedName>
        <fullName evidence="5">Ribosomal protein L34</fullName>
    </recommendedName>
</protein>
<feature type="compositionally biased region" description="Low complexity" evidence="2">
    <location>
        <begin position="332"/>
        <end position="349"/>
    </location>
</feature>
<keyword evidence="4" id="KW-1185">Reference proteome</keyword>
<keyword evidence="1" id="KW-0175">Coiled coil</keyword>
<feature type="compositionally biased region" description="Basic and acidic residues" evidence="2">
    <location>
        <begin position="266"/>
        <end position="300"/>
    </location>
</feature>
<dbReference type="Proteomes" id="UP001150062">
    <property type="component" value="Unassembled WGS sequence"/>
</dbReference>
<reference evidence="3" key="1">
    <citation type="submission" date="2022-08" db="EMBL/GenBank/DDBJ databases">
        <title>Novel sulfate-reducing endosymbionts in the free-living metamonad Anaeramoeba.</title>
        <authorList>
            <person name="Jerlstrom-Hultqvist J."/>
            <person name="Cepicka I."/>
            <person name="Gallot-Lavallee L."/>
            <person name="Salas-Leiva D."/>
            <person name="Curtis B.A."/>
            <person name="Zahonova K."/>
            <person name="Pipaliya S."/>
            <person name="Dacks J."/>
            <person name="Roger A.J."/>
        </authorList>
    </citation>
    <scope>NUCLEOTIDE SEQUENCE</scope>
    <source>
        <strain evidence="3">Schooner1</strain>
    </source>
</reference>
<feature type="coiled-coil region" evidence="1">
    <location>
        <begin position="440"/>
        <end position="467"/>
    </location>
</feature>
<sequence>MINPYWRPNYLGLSIIRKCHPNRLYPTKRKGWHLGICVRCNKAKPRVCILLKMTLITLYNGNKLQKIHYPTHQFRICFECLRSKDLLPKTSILKVNNQILSICVFNIFTEKILGSFMIKKVLQIQKKRIRETEKRIQAITLQFKEQKRFLKSANETTPNFVPSNASLDLKTIGTVGSHLESFLKTELLFNLNSQNKDFFKIINKNTKKEKEEGEEKEEKKEEEKEKKKEKEKEEKKKQKKVDEQIEKEVEEEVEGDDYESEDMSEDEKKKGNDRKSLQKTNRFIEPHKNKDKGLYKEANCRNKQNKNSFGFKKFLDLQKRNFKKNQNKKQNFKLNSSKDNGSKSKTTNKNKTEKYFSLKKRWIKQSDIQQQQIKSKSIINLMPNFVKKRKIKVFSPNNPITNNFQNQTEFKNTIHNFKNLKQNEQINDFILKKHIFDNQLKKIESTLQVQKKKIDTKNNNINNNNNKNKINSSINKYNKNNYNNNNNNNKYTKNRNNNNNKNKNNERFVQIKHLPKINMNNKNKLNSNFNSENQKEFNQKRALSILPNQKTNLKNNKTRTIKNNRYQKSHQPTYQNINPKRTRFNSNVSGFQTKNNNLGNNPNTNKQTKGTWGAKTNQSFNLQRHSQNFPIKNSLFNQKVNYTFNNKDQNNWGCRIEVDTNDLECANVHDRYRPNNVKIQEKFIDNETIRNFTETHNKSNFFKKRKRKKKKTKKKIIGETLFL</sequence>
<gene>
    <name evidence="3" type="ORF">M0813_08166</name>
</gene>
<organism evidence="3 4">
    <name type="scientific">Anaeramoeba flamelloides</name>
    <dbReference type="NCBI Taxonomy" id="1746091"/>
    <lineage>
        <taxon>Eukaryota</taxon>
        <taxon>Metamonada</taxon>
        <taxon>Anaeramoebidae</taxon>
        <taxon>Anaeramoeba</taxon>
    </lineage>
</organism>
<feature type="compositionally biased region" description="Low complexity" evidence="2">
    <location>
        <begin position="481"/>
        <end position="502"/>
    </location>
</feature>
<feature type="region of interest" description="Disordered" evidence="2">
    <location>
        <begin position="209"/>
        <end position="301"/>
    </location>
</feature>
<evidence type="ECO:0000256" key="1">
    <source>
        <dbReference type="SAM" id="Coils"/>
    </source>
</evidence>
<name>A0ABQ8XAZ1_9EUKA</name>
<evidence type="ECO:0000256" key="2">
    <source>
        <dbReference type="SAM" id="MobiDB-lite"/>
    </source>
</evidence>
<evidence type="ECO:0000313" key="3">
    <source>
        <dbReference type="EMBL" id="KAJ6229249.1"/>
    </source>
</evidence>
<accession>A0ABQ8XAZ1</accession>
<feature type="region of interest" description="Disordered" evidence="2">
    <location>
        <begin position="481"/>
        <end position="505"/>
    </location>
</feature>
<feature type="compositionally biased region" description="Basic residues" evidence="2">
    <location>
        <begin position="322"/>
        <end position="331"/>
    </location>
</feature>
<feature type="compositionally biased region" description="Acidic residues" evidence="2">
    <location>
        <begin position="248"/>
        <end position="265"/>
    </location>
</feature>
<evidence type="ECO:0000313" key="4">
    <source>
        <dbReference type="Proteomes" id="UP001150062"/>
    </source>
</evidence>